<dbReference type="Gene3D" id="1.10.510.10">
    <property type="entry name" value="Transferase(Phosphotransferase) domain 1"/>
    <property type="match status" value="1"/>
</dbReference>
<evidence type="ECO:0000313" key="2">
    <source>
        <dbReference type="Proteomes" id="UP001285441"/>
    </source>
</evidence>
<dbReference type="PANTHER" id="PTHR37542">
    <property type="entry name" value="HELO DOMAIN-CONTAINING PROTEIN-RELATED"/>
    <property type="match status" value="1"/>
</dbReference>
<evidence type="ECO:0008006" key="3">
    <source>
        <dbReference type="Google" id="ProtNLM"/>
    </source>
</evidence>
<organism evidence="1 2">
    <name type="scientific">Podospora didyma</name>
    <dbReference type="NCBI Taxonomy" id="330526"/>
    <lineage>
        <taxon>Eukaryota</taxon>
        <taxon>Fungi</taxon>
        <taxon>Dikarya</taxon>
        <taxon>Ascomycota</taxon>
        <taxon>Pezizomycotina</taxon>
        <taxon>Sordariomycetes</taxon>
        <taxon>Sordariomycetidae</taxon>
        <taxon>Sordariales</taxon>
        <taxon>Podosporaceae</taxon>
        <taxon>Podospora</taxon>
    </lineage>
</organism>
<dbReference type="Proteomes" id="UP001285441">
    <property type="component" value="Unassembled WGS sequence"/>
</dbReference>
<name>A0AAE0P8F7_9PEZI</name>
<dbReference type="SUPFAM" id="SSF56112">
    <property type="entry name" value="Protein kinase-like (PK-like)"/>
    <property type="match status" value="1"/>
</dbReference>
<evidence type="ECO:0000313" key="1">
    <source>
        <dbReference type="EMBL" id="KAK3395234.1"/>
    </source>
</evidence>
<gene>
    <name evidence="1" type="ORF">B0H63DRAFT_518299</name>
</gene>
<dbReference type="InterPro" id="IPR011009">
    <property type="entry name" value="Kinase-like_dom_sf"/>
</dbReference>
<dbReference type="EMBL" id="JAULSW010000001">
    <property type="protein sequence ID" value="KAK3395234.1"/>
    <property type="molecule type" value="Genomic_DNA"/>
</dbReference>
<keyword evidence="2" id="KW-1185">Reference proteome</keyword>
<accession>A0AAE0P8F7</accession>
<proteinExistence type="predicted"/>
<comment type="caution">
    <text evidence="1">The sequence shown here is derived from an EMBL/GenBank/DDBJ whole genome shotgun (WGS) entry which is preliminary data.</text>
</comment>
<reference evidence="1" key="2">
    <citation type="submission" date="2023-06" db="EMBL/GenBank/DDBJ databases">
        <authorList>
            <consortium name="Lawrence Berkeley National Laboratory"/>
            <person name="Haridas S."/>
            <person name="Hensen N."/>
            <person name="Bonometti L."/>
            <person name="Westerberg I."/>
            <person name="Brannstrom I.O."/>
            <person name="Guillou S."/>
            <person name="Cros-Aarteil S."/>
            <person name="Calhoun S."/>
            <person name="Kuo A."/>
            <person name="Mondo S."/>
            <person name="Pangilinan J."/>
            <person name="Riley R."/>
            <person name="LaButti K."/>
            <person name="Andreopoulos B."/>
            <person name="Lipzen A."/>
            <person name="Chen C."/>
            <person name="Yanf M."/>
            <person name="Daum C."/>
            <person name="Ng V."/>
            <person name="Clum A."/>
            <person name="Steindorff A."/>
            <person name="Ohm R."/>
            <person name="Martin F."/>
            <person name="Silar P."/>
            <person name="Natvig D."/>
            <person name="Lalanne C."/>
            <person name="Gautier V."/>
            <person name="Ament-velasquez S.L."/>
            <person name="Kruys A."/>
            <person name="Hutchinson M.I."/>
            <person name="Powell A.J."/>
            <person name="Barry K."/>
            <person name="Miller A.N."/>
            <person name="Grigoriev I.V."/>
            <person name="Debuchy R."/>
            <person name="Gladieux P."/>
            <person name="Thoren M.H."/>
            <person name="Johannesson H."/>
        </authorList>
    </citation>
    <scope>NUCLEOTIDE SEQUENCE</scope>
    <source>
        <strain evidence="1">CBS 232.78</strain>
    </source>
</reference>
<protein>
    <recommendedName>
        <fullName evidence="3">Protein kinase domain-containing protein</fullName>
    </recommendedName>
</protein>
<sequence length="223" mass="24354">MRTLGNLIKQDADAFADMGGGSVALNHRLQCVYKLAEAVFFLHTAGFLHENITPGCGVVLPTPPSQRPTALVDGAYLMGFDLIRGADAYTAKQGIALAAGSSDSQSIWDFDVYQHRDRLQTGGRSGPRYIKTYDVYSLGVILLQVGLWQPLVEVVPELADMDKAEWADQLLELVPSLAPRVGERYAGLVSWCLGLTGDEVTRDDEFVKRVLDPLEDMAKALQA</sequence>
<dbReference type="PANTHER" id="PTHR37542:SF3">
    <property type="entry name" value="PRION-INHIBITION AND PROPAGATION HELO DOMAIN-CONTAINING PROTEIN"/>
    <property type="match status" value="1"/>
</dbReference>
<reference evidence="1" key="1">
    <citation type="journal article" date="2023" name="Mol. Phylogenet. Evol.">
        <title>Genome-scale phylogeny and comparative genomics of the fungal order Sordariales.</title>
        <authorList>
            <person name="Hensen N."/>
            <person name="Bonometti L."/>
            <person name="Westerberg I."/>
            <person name="Brannstrom I.O."/>
            <person name="Guillou S."/>
            <person name="Cros-Aarteil S."/>
            <person name="Calhoun S."/>
            <person name="Haridas S."/>
            <person name="Kuo A."/>
            <person name="Mondo S."/>
            <person name="Pangilinan J."/>
            <person name="Riley R."/>
            <person name="LaButti K."/>
            <person name="Andreopoulos B."/>
            <person name="Lipzen A."/>
            <person name="Chen C."/>
            <person name="Yan M."/>
            <person name="Daum C."/>
            <person name="Ng V."/>
            <person name="Clum A."/>
            <person name="Steindorff A."/>
            <person name="Ohm R.A."/>
            <person name="Martin F."/>
            <person name="Silar P."/>
            <person name="Natvig D.O."/>
            <person name="Lalanne C."/>
            <person name="Gautier V."/>
            <person name="Ament-Velasquez S.L."/>
            <person name="Kruys A."/>
            <person name="Hutchinson M.I."/>
            <person name="Powell A.J."/>
            <person name="Barry K."/>
            <person name="Miller A.N."/>
            <person name="Grigoriev I.V."/>
            <person name="Debuchy R."/>
            <person name="Gladieux P."/>
            <person name="Hiltunen Thoren M."/>
            <person name="Johannesson H."/>
        </authorList>
    </citation>
    <scope>NUCLEOTIDE SEQUENCE</scope>
    <source>
        <strain evidence="1">CBS 232.78</strain>
    </source>
</reference>
<dbReference type="AlphaFoldDB" id="A0AAE0P8F7"/>